<dbReference type="InterPro" id="IPR002508">
    <property type="entry name" value="MurNAc-LAA_cat"/>
</dbReference>
<dbReference type="GO" id="GO:0008745">
    <property type="term" value="F:N-acetylmuramoyl-L-alanine amidase activity"/>
    <property type="evidence" value="ECO:0007669"/>
    <property type="project" value="UniProtKB-EC"/>
</dbReference>
<evidence type="ECO:0000313" key="4">
    <source>
        <dbReference type="Proteomes" id="UP000465601"/>
    </source>
</evidence>
<sequence>MGILLFFAFHRRAIETSLPSTTRVVVIDPGHGGIDPGAVGGNGILEKNINLSIALYLREYLEKRGSVVIMTRDEDIGLYSQSGTIRNKKNEDLRNRKTIVKNSKGDLFVSIHLNSFGQSRYYGAQTFYPADNPPGKELAKIMQEELVNTLDKNNQRVPLSNSSIYLIKGLEIPTVLVECGFLSNPNEKLKLNNSEYQKKVAWAIYIAIQRYFLETE</sequence>
<dbReference type="CDD" id="cd02696">
    <property type="entry name" value="MurNAc-LAA"/>
    <property type="match status" value="1"/>
</dbReference>
<dbReference type="EMBL" id="WBZB01000039">
    <property type="protein sequence ID" value="KAB3528896.1"/>
    <property type="molecule type" value="Genomic_DNA"/>
</dbReference>
<dbReference type="OrthoDB" id="9806267at2"/>
<dbReference type="Gene3D" id="3.40.630.40">
    <property type="entry name" value="Zn-dependent exopeptidases"/>
    <property type="match status" value="1"/>
</dbReference>
<evidence type="ECO:0000259" key="2">
    <source>
        <dbReference type="SMART" id="SM00646"/>
    </source>
</evidence>
<reference evidence="3 4" key="1">
    <citation type="submission" date="2019-10" db="EMBL/GenBank/DDBJ databases">
        <title>Alkaliphilus serpentinus sp. nov. and Alkaliphilus pronyensis sp. nov., two novel anaerobic alkaliphilic species isolated from the serpentinized-hosted hydrothermal field of the Prony Bay (New Caledonia).</title>
        <authorList>
            <person name="Postec A."/>
        </authorList>
    </citation>
    <scope>NUCLEOTIDE SEQUENCE [LARGE SCALE GENOMIC DNA]</scope>
    <source>
        <strain evidence="3 4">LacT</strain>
    </source>
</reference>
<dbReference type="NCBIfam" id="TIGR02883">
    <property type="entry name" value="spore_cwlD"/>
    <property type="match status" value="1"/>
</dbReference>
<comment type="caution">
    <text evidence="3">The sequence shown here is derived from an EMBL/GenBank/DDBJ whole genome shotgun (WGS) entry which is preliminary data.</text>
</comment>
<keyword evidence="4" id="KW-1185">Reference proteome</keyword>
<gene>
    <name evidence="3" type="primary">cwlD</name>
    <name evidence="3" type="ORF">F8153_11055</name>
</gene>
<dbReference type="Pfam" id="PF01520">
    <property type="entry name" value="Amidase_3"/>
    <property type="match status" value="1"/>
</dbReference>
<keyword evidence="1 3" id="KW-0378">Hydrolase</keyword>
<proteinExistence type="predicted"/>
<dbReference type="InterPro" id="IPR050695">
    <property type="entry name" value="N-acetylmuramoyl_amidase_3"/>
</dbReference>
<dbReference type="PANTHER" id="PTHR30404:SF0">
    <property type="entry name" value="N-ACETYLMURAMOYL-L-ALANINE AMIDASE AMIC"/>
    <property type="match status" value="1"/>
</dbReference>
<dbReference type="InterPro" id="IPR014234">
    <property type="entry name" value="Spore_CwlD"/>
</dbReference>
<accession>A0A833HMU0</accession>
<evidence type="ECO:0000313" key="3">
    <source>
        <dbReference type="EMBL" id="KAB3528896.1"/>
    </source>
</evidence>
<evidence type="ECO:0000256" key="1">
    <source>
        <dbReference type="ARBA" id="ARBA00022801"/>
    </source>
</evidence>
<dbReference type="PANTHER" id="PTHR30404">
    <property type="entry name" value="N-ACETYLMURAMOYL-L-ALANINE AMIDASE"/>
    <property type="match status" value="1"/>
</dbReference>
<dbReference type="GO" id="GO:0030288">
    <property type="term" value="C:outer membrane-bounded periplasmic space"/>
    <property type="evidence" value="ECO:0007669"/>
    <property type="project" value="TreeGrafter"/>
</dbReference>
<feature type="domain" description="MurNAc-LAA" evidence="2">
    <location>
        <begin position="97"/>
        <end position="209"/>
    </location>
</feature>
<dbReference type="GO" id="GO:0009253">
    <property type="term" value="P:peptidoglycan catabolic process"/>
    <property type="evidence" value="ECO:0007669"/>
    <property type="project" value="InterPro"/>
</dbReference>
<protein>
    <submittedName>
        <fullName evidence="3">N-acetylmuramoyl-L-alanine amidase CwlD</fullName>
        <ecNumber evidence="3">3.5.1.28</ecNumber>
    </submittedName>
</protein>
<name>A0A833HMU0_9FIRM</name>
<organism evidence="3 4">
    <name type="scientific">Alkaliphilus serpentinus</name>
    <dbReference type="NCBI Taxonomy" id="1482731"/>
    <lineage>
        <taxon>Bacteria</taxon>
        <taxon>Bacillati</taxon>
        <taxon>Bacillota</taxon>
        <taxon>Clostridia</taxon>
        <taxon>Peptostreptococcales</taxon>
        <taxon>Natronincolaceae</taxon>
        <taxon>Alkaliphilus</taxon>
    </lineage>
</organism>
<dbReference type="SMART" id="SM00646">
    <property type="entry name" value="Ami_3"/>
    <property type="match status" value="1"/>
</dbReference>
<dbReference type="EC" id="3.5.1.28" evidence="3"/>
<dbReference type="SUPFAM" id="SSF53187">
    <property type="entry name" value="Zn-dependent exopeptidases"/>
    <property type="match status" value="1"/>
</dbReference>
<dbReference type="Proteomes" id="UP000465601">
    <property type="component" value="Unassembled WGS sequence"/>
</dbReference>
<dbReference type="AlphaFoldDB" id="A0A833HMU0"/>